<dbReference type="HAMAP" id="MF_01113">
    <property type="entry name" value="DNApol_IV"/>
    <property type="match status" value="1"/>
</dbReference>
<dbReference type="SUPFAM" id="SSF100879">
    <property type="entry name" value="Lesion bypass DNA polymerase (Y-family), little finger domain"/>
    <property type="match status" value="1"/>
</dbReference>
<comment type="function">
    <text evidence="15">Poorly processive, error-prone DNA polymerase involved in untargeted mutagenesis. Copies undamaged DNA at stalled replication forks, which arise in vivo from mismatched or misaligned primer ends. These misaligned primers can be extended by PolIV. Exhibits no 3'-5' exonuclease (proofreading) activity. May be involved in translesional synthesis, in conjunction with the beta clamp from PolIII.</text>
</comment>
<dbReference type="Gene3D" id="1.10.150.20">
    <property type="entry name" value="5' to 3' exonuclease, C-terminal subdomain"/>
    <property type="match status" value="1"/>
</dbReference>
<evidence type="ECO:0000256" key="12">
    <source>
        <dbReference type="ARBA" id="ARBA00023125"/>
    </source>
</evidence>
<dbReference type="GO" id="GO:0005737">
    <property type="term" value="C:cytoplasm"/>
    <property type="evidence" value="ECO:0007669"/>
    <property type="project" value="UniProtKB-SubCell"/>
</dbReference>
<comment type="subunit">
    <text evidence="15">Monomer.</text>
</comment>
<keyword evidence="12 15" id="KW-0238">DNA-binding</keyword>
<keyword evidence="11 15" id="KW-0239">DNA-directed DNA polymerase</keyword>
<sequence>MQRIVLHLDMDAFFASIEERDKPRLKGLPIVVGSDPKDGNGRGVVSTANYAARKYGIHSAQPIGIAWSLSEKAAKNGNPKAIFIEPDIKKYSKESKNIISYIKTKAKKVEQASIDEAYIECEKENQSWEKAENFAKEIKKYIKEKNKLTCSIGIGPNKLIAKMASSFKKPDGLTIITDEDVKNFLDPKSVGDIPGIGPKTESVLKRMKIETIRDLKNISREKLIEKFGKWGAGMFERSRGIDTREVEEDREIKSIGEQETFEKDTLDSVILIEKLKEICSRVQKRVEKNGLLFKTVTIIVRFENFETKTRSHTVKTKTNSLRDLEGESLQMFLPFLDSRENPNRKKIRLLGVRVEKLIHR</sequence>
<keyword evidence="9 15" id="KW-0227">DNA damage</keyword>
<evidence type="ECO:0000259" key="16">
    <source>
        <dbReference type="PROSITE" id="PS50173"/>
    </source>
</evidence>
<keyword evidence="7 15" id="KW-0235">DNA replication</keyword>
<name>A0A2H0UUH9_9BACT</name>
<feature type="active site" evidence="15">
    <location>
        <position position="116"/>
    </location>
</feature>
<evidence type="ECO:0000256" key="2">
    <source>
        <dbReference type="ARBA" id="ARBA00010945"/>
    </source>
</evidence>
<comment type="similarity">
    <text evidence="2 15">Belongs to the DNA polymerase type-Y family.</text>
</comment>
<dbReference type="EMBL" id="PFAZ01000001">
    <property type="protein sequence ID" value="PIR89296.1"/>
    <property type="molecule type" value="Genomic_DNA"/>
</dbReference>
<dbReference type="Gene3D" id="3.40.1170.60">
    <property type="match status" value="1"/>
</dbReference>
<dbReference type="InterPro" id="IPR050116">
    <property type="entry name" value="DNA_polymerase-Y"/>
</dbReference>
<evidence type="ECO:0000256" key="13">
    <source>
        <dbReference type="ARBA" id="ARBA00023204"/>
    </source>
</evidence>
<keyword evidence="6 15" id="KW-0548">Nucleotidyltransferase</keyword>
<proteinExistence type="inferred from homology"/>
<dbReference type="Pfam" id="PF00817">
    <property type="entry name" value="IMS"/>
    <property type="match status" value="1"/>
</dbReference>
<accession>A0A2H0UUH9</accession>
<evidence type="ECO:0000256" key="6">
    <source>
        <dbReference type="ARBA" id="ARBA00022695"/>
    </source>
</evidence>
<gene>
    <name evidence="15" type="primary">dinB</name>
    <name evidence="17" type="ORF">COU07_00135</name>
</gene>
<evidence type="ECO:0000313" key="17">
    <source>
        <dbReference type="EMBL" id="PIR89296.1"/>
    </source>
</evidence>
<evidence type="ECO:0000256" key="11">
    <source>
        <dbReference type="ARBA" id="ARBA00022932"/>
    </source>
</evidence>
<evidence type="ECO:0000256" key="7">
    <source>
        <dbReference type="ARBA" id="ARBA00022705"/>
    </source>
</evidence>
<comment type="cofactor">
    <cofactor evidence="15">
        <name>Mg(2+)</name>
        <dbReference type="ChEBI" id="CHEBI:18420"/>
    </cofactor>
    <text evidence="15">Binds 2 magnesium ions per subunit.</text>
</comment>
<dbReference type="Pfam" id="PF11799">
    <property type="entry name" value="IMS_C"/>
    <property type="match status" value="1"/>
</dbReference>
<keyword evidence="8 15" id="KW-0479">Metal-binding</keyword>
<dbReference type="Pfam" id="PF21999">
    <property type="entry name" value="IMS_HHH_1"/>
    <property type="match status" value="1"/>
</dbReference>
<keyword evidence="3 15" id="KW-0515">Mutator protein</keyword>
<evidence type="ECO:0000256" key="14">
    <source>
        <dbReference type="ARBA" id="ARBA00049244"/>
    </source>
</evidence>
<dbReference type="InterPro" id="IPR043502">
    <property type="entry name" value="DNA/RNA_pol_sf"/>
</dbReference>
<dbReference type="InterPro" id="IPR001126">
    <property type="entry name" value="UmuC"/>
</dbReference>
<dbReference type="AlphaFoldDB" id="A0A2H0UUH9"/>
<evidence type="ECO:0000256" key="8">
    <source>
        <dbReference type="ARBA" id="ARBA00022723"/>
    </source>
</evidence>
<dbReference type="GO" id="GO:0006281">
    <property type="term" value="P:DNA repair"/>
    <property type="evidence" value="ECO:0007669"/>
    <property type="project" value="UniProtKB-UniRule"/>
</dbReference>
<dbReference type="InterPro" id="IPR022880">
    <property type="entry name" value="DNApol_IV"/>
</dbReference>
<comment type="catalytic activity">
    <reaction evidence="14 15">
        <text>DNA(n) + a 2'-deoxyribonucleoside 5'-triphosphate = DNA(n+1) + diphosphate</text>
        <dbReference type="Rhea" id="RHEA:22508"/>
        <dbReference type="Rhea" id="RHEA-COMP:17339"/>
        <dbReference type="Rhea" id="RHEA-COMP:17340"/>
        <dbReference type="ChEBI" id="CHEBI:33019"/>
        <dbReference type="ChEBI" id="CHEBI:61560"/>
        <dbReference type="ChEBI" id="CHEBI:173112"/>
        <dbReference type="EC" id="2.7.7.7"/>
    </reaction>
</comment>
<evidence type="ECO:0000256" key="3">
    <source>
        <dbReference type="ARBA" id="ARBA00022457"/>
    </source>
</evidence>
<dbReference type="Proteomes" id="UP000231157">
    <property type="component" value="Unassembled WGS sequence"/>
</dbReference>
<feature type="domain" description="UmuC" evidence="16">
    <location>
        <begin position="5"/>
        <end position="197"/>
    </location>
</feature>
<dbReference type="InterPro" id="IPR053848">
    <property type="entry name" value="IMS_HHH_1"/>
</dbReference>
<evidence type="ECO:0000256" key="15">
    <source>
        <dbReference type="HAMAP-Rule" id="MF_01113"/>
    </source>
</evidence>
<dbReference type="PANTHER" id="PTHR11076:SF33">
    <property type="entry name" value="DNA POLYMERASE KAPPA"/>
    <property type="match status" value="1"/>
</dbReference>
<keyword evidence="13 15" id="KW-0234">DNA repair</keyword>
<protein>
    <recommendedName>
        <fullName evidence="15">DNA polymerase IV</fullName>
        <shortName evidence="15">Pol IV</shortName>
        <ecNumber evidence="15">2.7.7.7</ecNumber>
    </recommendedName>
</protein>
<keyword evidence="5 15" id="KW-0808">Transferase</keyword>
<dbReference type="GO" id="GO:0006261">
    <property type="term" value="P:DNA-templated DNA replication"/>
    <property type="evidence" value="ECO:0007669"/>
    <property type="project" value="UniProtKB-UniRule"/>
</dbReference>
<feature type="site" description="Substrate discrimination" evidence="15">
    <location>
        <position position="14"/>
    </location>
</feature>
<evidence type="ECO:0000256" key="4">
    <source>
        <dbReference type="ARBA" id="ARBA00022490"/>
    </source>
</evidence>
<evidence type="ECO:0000256" key="9">
    <source>
        <dbReference type="ARBA" id="ARBA00022763"/>
    </source>
</evidence>
<comment type="subcellular location">
    <subcellularLocation>
        <location evidence="1 15">Cytoplasm</location>
    </subcellularLocation>
</comment>
<keyword evidence="4 15" id="KW-0963">Cytoplasm</keyword>
<organism evidence="17 18">
    <name type="scientific">Candidatus Harrisonbacteria bacterium CG10_big_fil_rev_8_21_14_0_10_40_38</name>
    <dbReference type="NCBI Taxonomy" id="1974583"/>
    <lineage>
        <taxon>Bacteria</taxon>
        <taxon>Candidatus Harrisoniibacteriota</taxon>
    </lineage>
</organism>
<feature type="binding site" evidence="15">
    <location>
        <position position="9"/>
    </location>
    <ligand>
        <name>Mg(2+)</name>
        <dbReference type="ChEBI" id="CHEBI:18420"/>
    </ligand>
</feature>
<evidence type="ECO:0000256" key="1">
    <source>
        <dbReference type="ARBA" id="ARBA00004496"/>
    </source>
</evidence>
<dbReference type="GO" id="GO:0000287">
    <property type="term" value="F:magnesium ion binding"/>
    <property type="evidence" value="ECO:0007669"/>
    <property type="project" value="UniProtKB-UniRule"/>
</dbReference>
<comment type="caution">
    <text evidence="17">The sequence shown here is derived from an EMBL/GenBank/DDBJ whole genome shotgun (WGS) entry which is preliminary data.</text>
</comment>
<feature type="binding site" evidence="15">
    <location>
        <position position="115"/>
    </location>
    <ligand>
        <name>Mg(2+)</name>
        <dbReference type="ChEBI" id="CHEBI:18420"/>
    </ligand>
</feature>
<dbReference type="PROSITE" id="PS50173">
    <property type="entry name" value="UMUC"/>
    <property type="match status" value="1"/>
</dbReference>
<dbReference type="GO" id="GO:0003684">
    <property type="term" value="F:damaged DNA binding"/>
    <property type="evidence" value="ECO:0007669"/>
    <property type="project" value="InterPro"/>
</dbReference>
<dbReference type="SUPFAM" id="SSF56672">
    <property type="entry name" value="DNA/RNA polymerases"/>
    <property type="match status" value="1"/>
</dbReference>
<dbReference type="Gene3D" id="3.30.1490.100">
    <property type="entry name" value="DNA polymerase, Y-family, little finger domain"/>
    <property type="match status" value="1"/>
</dbReference>
<dbReference type="Gene3D" id="3.30.70.270">
    <property type="match status" value="1"/>
</dbReference>
<evidence type="ECO:0000313" key="18">
    <source>
        <dbReference type="Proteomes" id="UP000231157"/>
    </source>
</evidence>
<dbReference type="NCBIfam" id="NF002677">
    <property type="entry name" value="PRK02406.1"/>
    <property type="match status" value="1"/>
</dbReference>
<reference evidence="18" key="1">
    <citation type="submission" date="2017-09" db="EMBL/GenBank/DDBJ databases">
        <title>Depth-based differentiation of microbial function through sediment-hosted aquifers and enrichment of novel symbionts in the deep terrestrial subsurface.</title>
        <authorList>
            <person name="Probst A.J."/>
            <person name="Ladd B."/>
            <person name="Jarett J.K."/>
            <person name="Geller-Mcgrath D.E."/>
            <person name="Sieber C.M.K."/>
            <person name="Emerson J.B."/>
            <person name="Anantharaman K."/>
            <person name="Thomas B.C."/>
            <person name="Malmstrom R."/>
            <person name="Stieglmeier M."/>
            <person name="Klingl A."/>
            <person name="Woyke T."/>
            <person name="Ryan C.M."/>
            <person name="Banfield J.F."/>
        </authorList>
    </citation>
    <scope>NUCLEOTIDE SEQUENCE [LARGE SCALE GENOMIC DNA]</scope>
</reference>
<evidence type="ECO:0000256" key="10">
    <source>
        <dbReference type="ARBA" id="ARBA00022842"/>
    </source>
</evidence>
<evidence type="ECO:0000256" key="5">
    <source>
        <dbReference type="ARBA" id="ARBA00022679"/>
    </source>
</evidence>
<dbReference type="InterPro" id="IPR036775">
    <property type="entry name" value="DNA_pol_Y-fam_lit_finger_sf"/>
</dbReference>
<dbReference type="GO" id="GO:0003887">
    <property type="term" value="F:DNA-directed DNA polymerase activity"/>
    <property type="evidence" value="ECO:0007669"/>
    <property type="project" value="UniProtKB-UniRule"/>
</dbReference>
<dbReference type="PANTHER" id="PTHR11076">
    <property type="entry name" value="DNA REPAIR POLYMERASE UMUC / TRANSFERASE FAMILY MEMBER"/>
    <property type="match status" value="1"/>
</dbReference>
<keyword evidence="10 15" id="KW-0460">Magnesium</keyword>
<dbReference type="CDD" id="cd03586">
    <property type="entry name" value="PolY_Pol_IV_kappa"/>
    <property type="match status" value="1"/>
</dbReference>
<dbReference type="InterPro" id="IPR017961">
    <property type="entry name" value="DNA_pol_Y-fam_little_finger"/>
</dbReference>
<dbReference type="EC" id="2.7.7.7" evidence="15"/>
<dbReference type="GO" id="GO:0042276">
    <property type="term" value="P:error-prone translesion synthesis"/>
    <property type="evidence" value="ECO:0007669"/>
    <property type="project" value="TreeGrafter"/>
</dbReference>
<dbReference type="FunFam" id="3.30.1490.100:FF:000004">
    <property type="entry name" value="DNA polymerase IV"/>
    <property type="match status" value="1"/>
</dbReference>
<dbReference type="InterPro" id="IPR043128">
    <property type="entry name" value="Rev_trsase/Diguanyl_cyclase"/>
</dbReference>